<name>A0ABS3I8S0_9MICO</name>
<sequence length="300" mass="30759">MARRPNTPDPARVARPRTAVRFVAPTLAMTAALAFSSCSVTFNPGPGEAAFETTSWQLGEAAEPVRNPAVPGSASASGAEQGGGSGAENEATAEDEATAETVPGDHESVVDALESGTIAVRPAPSPDDKDGTGQDEDGRTSADTQDAGAAEDDDGTTGADTGDTGSDGGTAAEPDLSDPAQYARVLEAEVNERREAHGVTALRHDECAYAEALERAEALRGMELAHAPLESVFDRCPTSTVGENLARGGWSPSEAADGWMNSEGHRANILNAGFTRGAIACISEGTSYGPQMTCAHVFLG</sequence>
<dbReference type="InterPro" id="IPR014044">
    <property type="entry name" value="CAP_dom"/>
</dbReference>
<keyword evidence="4" id="KW-1185">Reference proteome</keyword>
<evidence type="ECO:0000313" key="3">
    <source>
        <dbReference type="EMBL" id="MBO0609415.1"/>
    </source>
</evidence>
<dbReference type="Proteomes" id="UP000664617">
    <property type="component" value="Unassembled WGS sequence"/>
</dbReference>
<proteinExistence type="predicted"/>
<evidence type="ECO:0000259" key="2">
    <source>
        <dbReference type="Pfam" id="PF00188"/>
    </source>
</evidence>
<protein>
    <recommendedName>
        <fullName evidence="2">SCP domain-containing protein</fullName>
    </recommendedName>
</protein>
<feature type="domain" description="SCP" evidence="2">
    <location>
        <begin position="189"/>
        <end position="287"/>
    </location>
</feature>
<dbReference type="PANTHER" id="PTHR31157">
    <property type="entry name" value="SCP DOMAIN-CONTAINING PROTEIN"/>
    <property type="match status" value="1"/>
</dbReference>
<dbReference type="Pfam" id="PF00188">
    <property type="entry name" value="CAP"/>
    <property type="match status" value="1"/>
</dbReference>
<reference evidence="3 4" key="1">
    <citation type="submission" date="2021-03" db="EMBL/GenBank/DDBJ databases">
        <authorList>
            <person name="Xin L."/>
        </authorList>
    </citation>
    <scope>NUCLEOTIDE SEQUENCE [LARGE SCALE GENOMIC DNA]</scope>
    <source>
        <strain evidence="3 4">XHU 5031</strain>
    </source>
</reference>
<dbReference type="PANTHER" id="PTHR31157:SF1">
    <property type="entry name" value="SCP DOMAIN-CONTAINING PROTEIN"/>
    <property type="match status" value="1"/>
</dbReference>
<dbReference type="SUPFAM" id="SSF55797">
    <property type="entry name" value="PR-1-like"/>
    <property type="match status" value="1"/>
</dbReference>
<comment type="caution">
    <text evidence="3">The sequence shown here is derived from an EMBL/GenBank/DDBJ whole genome shotgun (WGS) entry which is preliminary data.</text>
</comment>
<reference evidence="4" key="2">
    <citation type="submission" date="2023-07" db="EMBL/GenBank/DDBJ databases">
        <title>Myceligenerans salitolerans sp. nov., a halotolerant actinomycete isolated from a salt lake in Xinjiang, China.</title>
        <authorList>
            <person name="Guan T."/>
        </authorList>
    </citation>
    <scope>NUCLEOTIDE SEQUENCE [LARGE SCALE GENOMIC DNA]</scope>
    <source>
        <strain evidence="4">XHU 5031</strain>
    </source>
</reference>
<feature type="compositionally biased region" description="Low complexity" evidence="1">
    <location>
        <begin position="156"/>
        <end position="172"/>
    </location>
</feature>
<organism evidence="3 4">
    <name type="scientific">Myceligenerans salitolerans</name>
    <dbReference type="NCBI Taxonomy" id="1230528"/>
    <lineage>
        <taxon>Bacteria</taxon>
        <taxon>Bacillati</taxon>
        <taxon>Actinomycetota</taxon>
        <taxon>Actinomycetes</taxon>
        <taxon>Micrococcales</taxon>
        <taxon>Promicromonosporaceae</taxon>
        <taxon>Myceligenerans</taxon>
    </lineage>
</organism>
<dbReference type="Gene3D" id="3.40.33.10">
    <property type="entry name" value="CAP"/>
    <property type="match status" value="1"/>
</dbReference>
<feature type="region of interest" description="Disordered" evidence="1">
    <location>
        <begin position="64"/>
        <end position="179"/>
    </location>
</feature>
<feature type="compositionally biased region" description="Basic and acidic residues" evidence="1">
    <location>
        <begin position="126"/>
        <end position="140"/>
    </location>
</feature>
<dbReference type="RefSeq" id="WP_207275371.1">
    <property type="nucleotide sequence ID" value="NZ_JAFMPK010000041.1"/>
</dbReference>
<accession>A0ABS3I8S0</accession>
<gene>
    <name evidence="3" type="ORF">J0911_10275</name>
</gene>
<dbReference type="InterPro" id="IPR035940">
    <property type="entry name" value="CAP_sf"/>
</dbReference>
<evidence type="ECO:0000313" key="4">
    <source>
        <dbReference type="Proteomes" id="UP000664617"/>
    </source>
</evidence>
<dbReference type="EMBL" id="JAFMPK010000041">
    <property type="protein sequence ID" value="MBO0609415.1"/>
    <property type="molecule type" value="Genomic_DNA"/>
</dbReference>
<dbReference type="CDD" id="cd05379">
    <property type="entry name" value="CAP_bacterial"/>
    <property type="match status" value="1"/>
</dbReference>
<evidence type="ECO:0000256" key="1">
    <source>
        <dbReference type="SAM" id="MobiDB-lite"/>
    </source>
</evidence>